<name>A0A0N7L3I8_PLAHL</name>
<keyword evidence="2" id="KW-1185">Reference proteome</keyword>
<dbReference type="EMBL" id="CCYD01000109">
    <property type="protein sequence ID" value="CEG35995.1"/>
    <property type="molecule type" value="Genomic_DNA"/>
</dbReference>
<reference evidence="2" key="1">
    <citation type="submission" date="2014-09" db="EMBL/GenBank/DDBJ databases">
        <authorList>
            <person name="Sharma Rahul"/>
            <person name="Thines Marco"/>
        </authorList>
    </citation>
    <scope>NUCLEOTIDE SEQUENCE [LARGE SCALE GENOMIC DNA]</scope>
</reference>
<dbReference type="RefSeq" id="XP_024572364.1">
    <property type="nucleotide sequence ID" value="XM_024730370.1"/>
</dbReference>
<organism evidence="1 2">
    <name type="scientific">Plasmopara halstedii</name>
    <name type="common">Downy mildew of sunflower</name>
    <dbReference type="NCBI Taxonomy" id="4781"/>
    <lineage>
        <taxon>Eukaryota</taxon>
        <taxon>Sar</taxon>
        <taxon>Stramenopiles</taxon>
        <taxon>Oomycota</taxon>
        <taxon>Peronosporomycetes</taxon>
        <taxon>Peronosporales</taxon>
        <taxon>Peronosporaceae</taxon>
        <taxon>Plasmopara</taxon>
    </lineage>
</organism>
<dbReference type="Proteomes" id="UP000054928">
    <property type="component" value="Unassembled WGS sequence"/>
</dbReference>
<protein>
    <submittedName>
        <fullName evidence="1">Uncharacterized protein</fullName>
    </submittedName>
</protein>
<accession>A0A0N7L3I8</accession>
<dbReference type="AlphaFoldDB" id="A0A0N7L3I8"/>
<sequence length="90" mass="10545">MNQIFATGKFNFDIALLYNGNSSISIESIRHIEDMIVSRIKIKCMTACTLTKLEESDKNLRQCSCKTDRYRVQIQHLETLLWSTVRRHTH</sequence>
<proteinExistence type="predicted"/>
<evidence type="ECO:0000313" key="2">
    <source>
        <dbReference type="Proteomes" id="UP000054928"/>
    </source>
</evidence>
<evidence type="ECO:0000313" key="1">
    <source>
        <dbReference type="EMBL" id="CEG35995.1"/>
    </source>
</evidence>
<dbReference type="GeneID" id="36395372"/>